<proteinExistence type="inferred from homology"/>
<evidence type="ECO:0000259" key="2">
    <source>
        <dbReference type="Pfam" id="PF02481"/>
    </source>
</evidence>
<gene>
    <name evidence="3" type="primary">dprA</name>
    <name evidence="3" type="ORF">MES4922_190401</name>
</gene>
<accession>A0ABM9DM90</accession>
<dbReference type="PANTHER" id="PTHR43022:SF1">
    <property type="entry name" value="PROTEIN SMF"/>
    <property type="match status" value="1"/>
</dbReference>
<dbReference type="InterPro" id="IPR057666">
    <property type="entry name" value="DrpA_SLOG"/>
</dbReference>
<keyword evidence="4" id="KW-1185">Reference proteome</keyword>
<dbReference type="RefSeq" id="WP_254024347.1">
    <property type="nucleotide sequence ID" value="NZ_CAKXZS010000011.1"/>
</dbReference>
<dbReference type="SUPFAM" id="SSF102405">
    <property type="entry name" value="MCP/YpsA-like"/>
    <property type="match status" value="1"/>
</dbReference>
<sequence>MMPSLSPNAKAILLITAHLIVGRNSPKSDILTLSEYNRLAQRLREVGCEPADLLAARSAESLQVYRTVVDIERLQRLLGRGFQLSQAVERWQARAIWVISRPDPAYPQRLKARLGSQAPALLFGCGEVGLLDKGGLAVVGSRHIDDDLFDYTMAVGRLVARADRSIISGGAKGIDQAAMRGALEEGGQACGVLADSLEKQAMVREHRNMLLHGQLALVSPYDPNAAFHVGNAMQRNKLIYALADASLVVSSDLDKGGTWAGATEQLDKFKFGPLYVRSTGDVSPGLAALRRKGAWPWPNPDTPEALQETLNASAEEPSQGDLALFAAKMAADISPAPHVSRESAPTSSAIVSHDGAIDAIASEQLANQPEAPAEILFATVRELILRHVSDHSMKDDDVADVLRISSRQAKQWLGRLVDEGHLEKVKKPAGYKLKQRRLIE</sequence>
<comment type="similarity">
    <text evidence="1">Belongs to the DprA/Smf family.</text>
</comment>
<dbReference type="EMBL" id="CAKXZS010000011">
    <property type="protein sequence ID" value="CAH2397751.1"/>
    <property type="molecule type" value="Genomic_DNA"/>
</dbReference>
<feature type="domain" description="Smf/DprA SLOG" evidence="2">
    <location>
        <begin position="98"/>
        <end position="260"/>
    </location>
</feature>
<evidence type="ECO:0000313" key="4">
    <source>
        <dbReference type="Proteomes" id="UP001152604"/>
    </source>
</evidence>
<reference evidence="3" key="1">
    <citation type="submission" date="2022-03" db="EMBL/GenBank/DDBJ databases">
        <authorList>
            <person name="Brunel B."/>
        </authorList>
    </citation>
    <scope>NUCLEOTIDE SEQUENCE</scope>
    <source>
        <strain evidence="3">STM4922sample</strain>
    </source>
</reference>
<dbReference type="InterPro" id="IPR003488">
    <property type="entry name" value="DprA"/>
</dbReference>
<dbReference type="Proteomes" id="UP001152604">
    <property type="component" value="Unassembled WGS sequence"/>
</dbReference>
<name>A0ABM9DM90_9HYPH</name>
<dbReference type="PANTHER" id="PTHR43022">
    <property type="entry name" value="PROTEIN SMF"/>
    <property type="match status" value="1"/>
</dbReference>
<comment type="caution">
    <text evidence="3">The sequence shown here is derived from an EMBL/GenBank/DDBJ whole genome shotgun (WGS) entry which is preliminary data.</text>
</comment>
<organism evidence="3 4">
    <name type="scientific">Mesorhizobium ventifaucium</name>
    <dbReference type="NCBI Taxonomy" id="666020"/>
    <lineage>
        <taxon>Bacteria</taxon>
        <taxon>Pseudomonadati</taxon>
        <taxon>Pseudomonadota</taxon>
        <taxon>Alphaproteobacteria</taxon>
        <taxon>Hyphomicrobiales</taxon>
        <taxon>Phyllobacteriaceae</taxon>
        <taxon>Mesorhizobium</taxon>
    </lineage>
</organism>
<evidence type="ECO:0000256" key="1">
    <source>
        <dbReference type="ARBA" id="ARBA00006525"/>
    </source>
</evidence>
<evidence type="ECO:0000313" key="3">
    <source>
        <dbReference type="EMBL" id="CAH2397751.1"/>
    </source>
</evidence>
<dbReference type="Gene3D" id="3.40.50.450">
    <property type="match status" value="1"/>
</dbReference>
<protein>
    <submittedName>
        <fullName evidence="3">DNA protection protein</fullName>
    </submittedName>
</protein>
<dbReference type="Pfam" id="PF02481">
    <property type="entry name" value="DNA_processg_A"/>
    <property type="match status" value="1"/>
</dbReference>